<name>A0AAD8FDP1_BIOPF</name>
<feature type="signal peptide" evidence="2">
    <location>
        <begin position="1"/>
        <end position="15"/>
    </location>
</feature>
<organism evidence="3 4">
    <name type="scientific">Biomphalaria pfeifferi</name>
    <name type="common">Bloodfluke planorb</name>
    <name type="synonym">Freshwater snail</name>
    <dbReference type="NCBI Taxonomy" id="112525"/>
    <lineage>
        <taxon>Eukaryota</taxon>
        <taxon>Metazoa</taxon>
        <taxon>Spiralia</taxon>
        <taxon>Lophotrochozoa</taxon>
        <taxon>Mollusca</taxon>
        <taxon>Gastropoda</taxon>
        <taxon>Heterobranchia</taxon>
        <taxon>Euthyneura</taxon>
        <taxon>Panpulmonata</taxon>
        <taxon>Hygrophila</taxon>
        <taxon>Lymnaeoidea</taxon>
        <taxon>Planorbidae</taxon>
        <taxon>Biomphalaria</taxon>
    </lineage>
</organism>
<feature type="region of interest" description="Disordered" evidence="1">
    <location>
        <begin position="45"/>
        <end position="65"/>
    </location>
</feature>
<evidence type="ECO:0000256" key="1">
    <source>
        <dbReference type="SAM" id="MobiDB-lite"/>
    </source>
</evidence>
<gene>
    <name evidence="3" type="ORF">Bpfe_010561</name>
</gene>
<proteinExistence type="predicted"/>
<evidence type="ECO:0000256" key="2">
    <source>
        <dbReference type="SAM" id="SignalP"/>
    </source>
</evidence>
<sequence>MMALGVLFGIAGVLGIKFYGQEYENINSPHKSFPTWSVSRSLSLKKSISRTKSDDGGARSTVTST</sequence>
<dbReference type="Proteomes" id="UP001233172">
    <property type="component" value="Unassembled WGS sequence"/>
</dbReference>
<reference evidence="3" key="2">
    <citation type="submission" date="2023-04" db="EMBL/GenBank/DDBJ databases">
        <authorList>
            <person name="Bu L."/>
            <person name="Lu L."/>
            <person name="Laidemitt M.R."/>
            <person name="Zhang S.M."/>
            <person name="Mutuku M."/>
            <person name="Mkoji G."/>
            <person name="Steinauer M."/>
            <person name="Loker E.S."/>
        </authorList>
    </citation>
    <scope>NUCLEOTIDE SEQUENCE</scope>
    <source>
        <strain evidence="3">KasaAsao</strain>
        <tissue evidence="3">Whole Snail</tissue>
    </source>
</reference>
<evidence type="ECO:0000313" key="3">
    <source>
        <dbReference type="EMBL" id="KAK0060033.1"/>
    </source>
</evidence>
<dbReference type="AlphaFoldDB" id="A0AAD8FDP1"/>
<keyword evidence="4" id="KW-1185">Reference proteome</keyword>
<reference evidence="3" key="1">
    <citation type="journal article" date="2023" name="PLoS Negl. Trop. Dis.">
        <title>A genome sequence for Biomphalaria pfeifferi, the major vector snail for the human-infecting parasite Schistosoma mansoni.</title>
        <authorList>
            <person name="Bu L."/>
            <person name="Lu L."/>
            <person name="Laidemitt M.R."/>
            <person name="Zhang S.M."/>
            <person name="Mutuku M."/>
            <person name="Mkoji G."/>
            <person name="Steinauer M."/>
            <person name="Loker E.S."/>
        </authorList>
    </citation>
    <scope>NUCLEOTIDE SEQUENCE</scope>
    <source>
        <strain evidence="3">KasaAsao</strain>
    </source>
</reference>
<feature type="chain" id="PRO_5042189396" evidence="2">
    <location>
        <begin position="16"/>
        <end position="65"/>
    </location>
</feature>
<keyword evidence="2" id="KW-0732">Signal</keyword>
<evidence type="ECO:0000313" key="4">
    <source>
        <dbReference type="Proteomes" id="UP001233172"/>
    </source>
</evidence>
<dbReference type="EMBL" id="JASAOG010000038">
    <property type="protein sequence ID" value="KAK0060033.1"/>
    <property type="molecule type" value="Genomic_DNA"/>
</dbReference>
<comment type="caution">
    <text evidence="3">The sequence shown here is derived from an EMBL/GenBank/DDBJ whole genome shotgun (WGS) entry which is preliminary data.</text>
</comment>
<accession>A0AAD8FDP1</accession>
<feature type="non-terminal residue" evidence="3">
    <location>
        <position position="65"/>
    </location>
</feature>
<protein>
    <submittedName>
        <fullName evidence="3">Uncharacterized protein</fullName>
    </submittedName>
</protein>